<protein>
    <submittedName>
        <fullName evidence="3">Aspartate racemase</fullName>
    </submittedName>
</protein>
<dbReference type="InterPro" id="IPR018187">
    <property type="entry name" value="Asp/Glu_racemase_AS_1"/>
</dbReference>
<evidence type="ECO:0000256" key="1">
    <source>
        <dbReference type="ARBA" id="ARBA00007847"/>
    </source>
</evidence>
<comment type="similarity">
    <text evidence="1">Belongs to the aspartate/glutamate racemases family.</text>
</comment>
<evidence type="ECO:0000313" key="4">
    <source>
        <dbReference type="Proteomes" id="UP000192251"/>
    </source>
</evidence>
<dbReference type="NCBIfam" id="TIGR00035">
    <property type="entry name" value="asp_race"/>
    <property type="match status" value="1"/>
</dbReference>
<organism evidence="3 4">
    <name type="scientific">Kitasatospora albolonga</name>
    <dbReference type="NCBI Taxonomy" id="68173"/>
    <lineage>
        <taxon>Bacteria</taxon>
        <taxon>Bacillati</taxon>
        <taxon>Actinomycetota</taxon>
        <taxon>Actinomycetes</taxon>
        <taxon>Kitasatosporales</taxon>
        <taxon>Streptomycetaceae</taxon>
        <taxon>Kitasatospora</taxon>
    </lineage>
</organism>
<dbReference type="PROSITE" id="PS00923">
    <property type="entry name" value="ASP_GLU_RACEMASE_1"/>
    <property type="match status" value="1"/>
</dbReference>
<dbReference type="Gene3D" id="3.40.50.1860">
    <property type="match status" value="2"/>
</dbReference>
<dbReference type="Proteomes" id="UP000192251">
    <property type="component" value="Chromosome"/>
</dbReference>
<keyword evidence="2" id="KW-0413">Isomerase</keyword>
<dbReference type="RefSeq" id="WP_084752470.1">
    <property type="nucleotide sequence ID" value="NZ_CP020563.1"/>
</dbReference>
<proteinExistence type="inferred from homology"/>
<evidence type="ECO:0000256" key="2">
    <source>
        <dbReference type="ARBA" id="ARBA00023235"/>
    </source>
</evidence>
<keyword evidence="4" id="KW-1185">Reference proteome</keyword>
<gene>
    <name evidence="3" type="ORF">B7C62_33355</name>
</gene>
<sequence length="249" mass="25591">MTGRPLSLGVLGGMGPAATAEFLRLLAARAPAATDQEHPRILLLSDPSIPDRTEALLSGDDAPLALLHDGLLTLAGWGAEVLAVPCNTAHVWLDRIRAELPVPLVHIVEATLRATGAASPGGAWLAATTGTVASGIYQRCARAGGYRLAVPDDALQRRIHAAATLVKANRVPEAAEAFRSAVLELRRRERIPVVTACTELPIAYAAAGLPPDNEVSSVAALATACAEALYRPGGPAGCMAATGSLKGAP</sequence>
<dbReference type="GO" id="GO:0016853">
    <property type="term" value="F:isomerase activity"/>
    <property type="evidence" value="ECO:0007669"/>
    <property type="project" value="UniProtKB-KW"/>
</dbReference>
<dbReference type="Pfam" id="PF01177">
    <property type="entry name" value="Asp_Glu_race"/>
    <property type="match status" value="1"/>
</dbReference>
<reference evidence="3 4" key="1">
    <citation type="submission" date="2017-04" db="EMBL/GenBank/DDBJ databases">
        <title>The complete genome sequence of Streptomyces albolongus YIM 101047, the producer of novel bafilomycins and novel odoriferous sesquiterpenoids.</title>
        <authorList>
            <person name="Yin M."/>
            <person name="Jiang Y."/>
        </authorList>
    </citation>
    <scope>NUCLEOTIDE SEQUENCE [LARGE SCALE GENOMIC DNA]</scope>
    <source>
        <strain evidence="3 4">YIM 101047</strain>
    </source>
</reference>
<dbReference type="AlphaFoldDB" id="A0ABC8C2R5"/>
<dbReference type="EMBL" id="CP020563">
    <property type="protein sequence ID" value="ARF76629.1"/>
    <property type="molecule type" value="Genomic_DNA"/>
</dbReference>
<name>A0ABC8C2R5_9ACTN</name>
<dbReference type="KEGG" id="kab:B7C62_33355"/>
<dbReference type="InterPro" id="IPR004380">
    <property type="entry name" value="Asp_race"/>
</dbReference>
<dbReference type="PANTHER" id="PTHR21198:SF7">
    <property type="entry name" value="ASPARTATE-GLUTAMATE RACEMASE FAMILY"/>
    <property type="match status" value="1"/>
</dbReference>
<dbReference type="InterPro" id="IPR001920">
    <property type="entry name" value="Asp/Glu_race"/>
</dbReference>
<dbReference type="PANTHER" id="PTHR21198">
    <property type="entry name" value="GLUTAMATE RACEMASE"/>
    <property type="match status" value="1"/>
</dbReference>
<evidence type="ECO:0000313" key="3">
    <source>
        <dbReference type="EMBL" id="ARF76629.1"/>
    </source>
</evidence>
<accession>A0ABC8C2R5</accession>
<dbReference type="SUPFAM" id="SSF53681">
    <property type="entry name" value="Aspartate/glutamate racemase"/>
    <property type="match status" value="2"/>
</dbReference>
<dbReference type="InterPro" id="IPR015942">
    <property type="entry name" value="Asp/Glu/hydantoin_racemase"/>
</dbReference>